<dbReference type="PANTHER" id="PTHR43065">
    <property type="entry name" value="SENSOR HISTIDINE KINASE"/>
    <property type="match status" value="1"/>
</dbReference>
<evidence type="ECO:0000256" key="7">
    <source>
        <dbReference type="ARBA" id="ARBA00022840"/>
    </source>
</evidence>
<gene>
    <name evidence="11" type="ORF">SAMN05421781_2403</name>
</gene>
<dbReference type="SUPFAM" id="SSF55874">
    <property type="entry name" value="ATPase domain of HSP90 chaperone/DNA topoisomerase II/histidine kinase"/>
    <property type="match status" value="1"/>
</dbReference>
<keyword evidence="12" id="KW-1185">Reference proteome</keyword>
<dbReference type="NCBIfam" id="TIGR00229">
    <property type="entry name" value="sensory_box"/>
    <property type="match status" value="1"/>
</dbReference>
<dbReference type="PANTHER" id="PTHR43065:SF10">
    <property type="entry name" value="PEROXIDE STRESS-ACTIVATED HISTIDINE KINASE MAK3"/>
    <property type="match status" value="1"/>
</dbReference>
<keyword evidence="3" id="KW-0597">Phosphoprotein</keyword>
<dbReference type="InterPro" id="IPR036097">
    <property type="entry name" value="HisK_dim/P_sf"/>
</dbReference>
<name>A0A1H2WF42_9BACI</name>
<dbReference type="InterPro" id="IPR003018">
    <property type="entry name" value="GAF"/>
</dbReference>
<dbReference type="SUPFAM" id="SSF55781">
    <property type="entry name" value="GAF domain-like"/>
    <property type="match status" value="1"/>
</dbReference>
<dbReference type="STRING" id="1122204.SAMN05421781_2403"/>
<evidence type="ECO:0000256" key="2">
    <source>
        <dbReference type="ARBA" id="ARBA00012438"/>
    </source>
</evidence>
<dbReference type="InterPro" id="IPR035965">
    <property type="entry name" value="PAS-like_dom_sf"/>
</dbReference>
<dbReference type="Gene3D" id="1.10.287.130">
    <property type="match status" value="1"/>
</dbReference>
<evidence type="ECO:0000256" key="1">
    <source>
        <dbReference type="ARBA" id="ARBA00000085"/>
    </source>
</evidence>
<dbReference type="Gene3D" id="3.30.450.40">
    <property type="match status" value="1"/>
</dbReference>
<dbReference type="PROSITE" id="PS50109">
    <property type="entry name" value="HIS_KIN"/>
    <property type="match status" value="1"/>
</dbReference>
<dbReference type="Gene3D" id="3.30.565.10">
    <property type="entry name" value="Histidine kinase-like ATPase, C-terminal domain"/>
    <property type="match status" value="1"/>
</dbReference>
<dbReference type="PROSITE" id="PS50113">
    <property type="entry name" value="PAC"/>
    <property type="match status" value="1"/>
</dbReference>
<dbReference type="InterPro" id="IPR036890">
    <property type="entry name" value="HATPase_C_sf"/>
</dbReference>
<dbReference type="InterPro" id="IPR005467">
    <property type="entry name" value="His_kinase_dom"/>
</dbReference>
<evidence type="ECO:0000259" key="10">
    <source>
        <dbReference type="PROSITE" id="PS50113"/>
    </source>
</evidence>
<dbReference type="Pfam" id="PF02518">
    <property type="entry name" value="HATPase_c"/>
    <property type="match status" value="1"/>
</dbReference>
<dbReference type="AlphaFoldDB" id="A0A1H2WF42"/>
<keyword evidence="5" id="KW-0547">Nucleotide-binding</keyword>
<feature type="domain" description="Histidine kinase" evidence="9">
    <location>
        <begin position="336"/>
        <end position="549"/>
    </location>
</feature>
<dbReference type="GO" id="GO:0005524">
    <property type="term" value="F:ATP binding"/>
    <property type="evidence" value="ECO:0007669"/>
    <property type="project" value="UniProtKB-KW"/>
</dbReference>
<keyword evidence="7" id="KW-0067">ATP-binding</keyword>
<dbReference type="InterPro" id="IPR004358">
    <property type="entry name" value="Sig_transdc_His_kin-like_C"/>
</dbReference>
<evidence type="ECO:0000256" key="8">
    <source>
        <dbReference type="ARBA" id="ARBA00023012"/>
    </source>
</evidence>
<organism evidence="11 12">
    <name type="scientific">Marinococcus luteus</name>
    <dbReference type="NCBI Taxonomy" id="1122204"/>
    <lineage>
        <taxon>Bacteria</taxon>
        <taxon>Bacillati</taxon>
        <taxon>Bacillota</taxon>
        <taxon>Bacilli</taxon>
        <taxon>Bacillales</taxon>
        <taxon>Bacillaceae</taxon>
        <taxon>Marinococcus</taxon>
    </lineage>
</organism>
<dbReference type="EC" id="2.7.13.3" evidence="2"/>
<dbReference type="SMART" id="SM00387">
    <property type="entry name" value="HATPase_c"/>
    <property type="match status" value="1"/>
</dbReference>
<evidence type="ECO:0000256" key="3">
    <source>
        <dbReference type="ARBA" id="ARBA00022553"/>
    </source>
</evidence>
<dbReference type="Pfam" id="PF00512">
    <property type="entry name" value="HisKA"/>
    <property type="match status" value="1"/>
</dbReference>
<dbReference type="PRINTS" id="PR00344">
    <property type="entry name" value="BCTRLSENSOR"/>
</dbReference>
<evidence type="ECO:0000256" key="6">
    <source>
        <dbReference type="ARBA" id="ARBA00022777"/>
    </source>
</evidence>
<dbReference type="EMBL" id="FNNC01000005">
    <property type="protein sequence ID" value="SDW79220.1"/>
    <property type="molecule type" value="Genomic_DNA"/>
</dbReference>
<keyword evidence="8" id="KW-0902">Two-component regulatory system</keyword>
<dbReference type="InterPro" id="IPR029016">
    <property type="entry name" value="GAF-like_dom_sf"/>
</dbReference>
<sequence>MFTEKEMVIEKLTGVRASKKSYYTDLKATIAELEKKNRKLEILSEVAKGFQVTGTMEMSLQHILETIYELYPIDRVSLSLIEQGAMSLKSVYPLYEENSAVGMHLPKKESLYWKAIEHNMIVLHEWKSADTYTFVEEQTLSALNFHYACVIPLRIKTSTIGVLTFAAAERIECDQSDISFFRQLSDHIAVMMENARLYQEVYQGKKEWEETFQAVADLLILTDNDHRIVRCNQASYSFFNESPEAVTGRPCHDLLFHDTNTFCPIEESYHGESMKNYQMTLKNGRVCDIQTYPVRDGDGEMKGLLIYIKDVTARIKTEAQLQHSGKLAAIGEMAAGVAHELNSPLTAVIGNTQILQRSLTEEGPSKELAAAIERGGRRCRTIVQNLLSFSRPEKEESTECDVNIAVEDVLSLIGFQIEKENILIEKHYTPGLPFVQAGPHQVGQVVINLLLNAKDALKDSGETDKKIQIKTNVVHSSVVLEVEDNGCGISQSQKPSVFEPFFTTKRKQNGTGLGLSVSKDIAEKNGGRLMFTSEEGKGSAFQLKLPVHGGGDEYEDISH</sequence>
<dbReference type="CDD" id="cd00130">
    <property type="entry name" value="PAS"/>
    <property type="match status" value="1"/>
</dbReference>
<evidence type="ECO:0000313" key="12">
    <source>
        <dbReference type="Proteomes" id="UP000199488"/>
    </source>
</evidence>
<dbReference type="Proteomes" id="UP000199488">
    <property type="component" value="Unassembled WGS sequence"/>
</dbReference>
<accession>A0A1H2WF42</accession>
<dbReference type="SMART" id="SM00065">
    <property type="entry name" value="GAF"/>
    <property type="match status" value="1"/>
</dbReference>
<dbReference type="GO" id="GO:0000155">
    <property type="term" value="F:phosphorelay sensor kinase activity"/>
    <property type="evidence" value="ECO:0007669"/>
    <property type="project" value="InterPro"/>
</dbReference>
<dbReference type="InterPro" id="IPR000014">
    <property type="entry name" value="PAS"/>
</dbReference>
<keyword evidence="4" id="KW-0808">Transferase</keyword>
<dbReference type="Pfam" id="PF13492">
    <property type="entry name" value="GAF_3"/>
    <property type="match status" value="1"/>
</dbReference>
<comment type="catalytic activity">
    <reaction evidence="1">
        <text>ATP + protein L-histidine = ADP + protein N-phospho-L-histidine.</text>
        <dbReference type="EC" id="2.7.13.3"/>
    </reaction>
</comment>
<dbReference type="CDD" id="cd00082">
    <property type="entry name" value="HisKA"/>
    <property type="match status" value="1"/>
</dbReference>
<dbReference type="SUPFAM" id="SSF47384">
    <property type="entry name" value="Homodimeric domain of signal transducing histidine kinase"/>
    <property type="match status" value="1"/>
</dbReference>
<evidence type="ECO:0000256" key="4">
    <source>
        <dbReference type="ARBA" id="ARBA00022679"/>
    </source>
</evidence>
<dbReference type="InterPro" id="IPR000700">
    <property type="entry name" value="PAS-assoc_C"/>
</dbReference>
<feature type="domain" description="PAC" evidence="10">
    <location>
        <begin position="273"/>
        <end position="323"/>
    </location>
</feature>
<evidence type="ECO:0000256" key="5">
    <source>
        <dbReference type="ARBA" id="ARBA00022741"/>
    </source>
</evidence>
<dbReference type="Gene3D" id="3.30.450.20">
    <property type="entry name" value="PAS domain"/>
    <property type="match status" value="1"/>
</dbReference>
<dbReference type="SMART" id="SM00388">
    <property type="entry name" value="HisKA"/>
    <property type="match status" value="1"/>
</dbReference>
<proteinExistence type="predicted"/>
<keyword evidence="6 11" id="KW-0418">Kinase</keyword>
<dbReference type="Pfam" id="PF13426">
    <property type="entry name" value="PAS_9"/>
    <property type="match status" value="1"/>
</dbReference>
<protein>
    <recommendedName>
        <fullName evidence="2">histidine kinase</fullName>
        <ecNumber evidence="2">2.7.13.3</ecNumber>
    </recommendedName>
</protein>
<dbReference type="SUPFAM" id="SSF55785">
    <property type="entry name" value="PYP-like sensor domain (PAS domain)"/>
    <property type="match status" value="1"/>
</dbReference>
<dbReference type="InterPro" id="IPR003661">
    <property type="entry name" value="HisK_dim/P_dom"/>
</dbReference>
<reference evidence="11 12" key="1">
    <citation type="submission" date="2016-10" db="EMBL/GenBank/DDBJ databases">
        <authorList>
            <person name="de Groot N.N."/>
        </authorList>
    </citation>
    <scope>NUCLEOTIDE SEQUENCE [LARGE SCALE GENOMIC DNA]</scope>
    <source>
        <strain evidence="11 12">DSM 23126</strain>
    </source>
</reference>
<dbReference type="RefSeq" id="WP_091615402.1">
    <property type="nucleotide sequence ID" value="NZ_FNNC01000005.1"/>
</dbReference>
<evidence type="ECO:0000259" key="9">
    <source>
        <dbReference type="PROSITE" id="PS50109"/>
    </source>
</evidence>
<evidence type="ECO:0000313" key="11">
    <source>
        <dbReference type="EMBL" id="SDW79220.1"/>
    </source>
</evidence>
<dbReference type="InterPro" id="IPR003594">
    <property type="entry name" value="HATPase_dom"/>
</dbReference>
<dbReference type="OrthoDB" id="9784397at2"/>